<dbReference type="AlphaFoldDB" id="A0A5B7CLA5"/>
<accession>A0A5B7CLA5</accession>
<comment type="caution">
    <text evidence="2">The sequence shown here is derived from an EMBL/GenBank/DDBJ whole genome shotgun (WGS) entry which is preliminary data.</text>
</comment>
<reference evidence="2 3" key="1">
    <citation type="submission" date="2019-05" db="EMBL/GenBank/DDBJ databases">
        <title>Another draft genome of Portunus trituberculatus and its Hox gene families provides insights of decapod evolution.</title>
        <authorList>
            <person name="Jeong J.-H."/>
            <person name="Song I."/>
            <person name="Kim S."/>
            <person name="Choi T."/>
            <person name="Kim D."/>
            <person name="Ryu S."/>
            <person name="Kim W."/>
        </authorList>
    </citation>
    <scope>NUCLEOTIDE SEQUENCE [LARGE SCALE GENOMIC DNA]</scope>
    <source>
        <tissue evidence="2">Muscle</tissue>
    </source>
</reference>
<feature type="region of interest" description="Disordered" evidence="1">
    <location>
        <begin position="1"/>
        <end position="22"/>
    </location>
</feature>
<sequence>MNHHEPMGEVHRQLFRSHSRKQEKKINQIVVASNTKGLLYCSNRTRGPRWCRVQGRGLAPDMLIKIQRWTQPIILLTHKECSATDLYSWNMYRSF</sequence>
<gene>
    <name evidence="2" type="ORF">E2C01_002640</name>
</gene>
<evidence type="ECO:0000256" key="1">
    <source>
        <dbReference type="SAM" id="MobiDB-lite"/>
    </source>
</evidence>
<proteinExistence type="predicted"/>
<evidence type="ECO:0000313" key="3">
    <source>
        <dbReference type="Proteomes" id="UP000324222"/>
    </source>
</evidence>
<organism evidence="2 3">
    <name type="scientific">Portunus trituberculatus</name>
    <name type="common">Swimming crab</name>
    <name type="synonym">Neptunus trituberculatus</name>
    <dbReference type="NCBI Taxonomy" id="210409"/>
    <lineage>
        <taxon>Eukaryota</taxon>
        <taxon>Metazoa</taxon>
        <taxon>Ecdysozoa</taxon>
        <taxon>Arthropoda</taxon>
        <taxon>Crustacea</taxon>
        <taxon>Multicrustacea</taxon>
        <taxon>Malacostraca</taxon>
        <taxon>Eumalacostraca</taxon>
        <taxon>Eucarida</taxon>
        <taxon>Decapoda</taxon>
        <taxon>Pleocyemata</taxon>
        <taxon>Brachyura</taxon>
        <taxon>Eubrachyura</taxon>
        <taxon>Portunoidea</taxon>
        <taxon>Portunidae</taxon>
        <taxon>Portuninae</taxon>
        <taxon>Portunus</taxon>
    </lineage>
</organism>
<dbReference type="EMBL" id="VSRR010000097">
    <property type="protein sequence ID" value="MPC10015.1"/>
    <property type="molecule type" value="Genomic_DNA"/>
</dbReference>
<feature type="compositionally biased region" description="Basic residues" evidence="1">
    <location>
        <begin position="13"/>
        <end position="22"/>
    </location>
</feature>
<name>A0A5B7CLA5_PORTR</name>
<protein>
    <submittedName>
        <fullName evidence="2">Uncharacterized protein</fullName>
    </submittedName>
</protein>
<feature type="compositionally biased region" description="Basic and acidic residues" evidence="1">
    <location>
        <begin position="1"/>
        <end position="12"/>
    </location>
</feature>
<evidence type="ECO:0000313" key="2">
    <source>
        <dbReference type="EMBL" id="MPC10015.1"/>
    </source>
</evidence>
<keyword evidence="3" id="KW-1185">Reference proteome</keyword>
<dbReference type="Proteomes" id="UP000324222">
    <property type="component" value="Unassembled WGS sequence"/>
</dbReference>